<proteinExistence type="predicted"/>
<evidence type="ECO:0000256" key="1">
    <source>
        <dbReference type="SAM" id="SignalP"/>
    </source>
</evidence>
<reference evidence="2 3" key="1">
    <citation type="submission" date="2016-10" db="EMBL/GenBank/DDBJ databases">
        <authorList>
            <person name="Varghese N."/>
            <person name="Submissions S."/>
        </authorList>
    </citation>
    <scope>NUCLEOTIDE SEQUENCE [LARGE SCALE GENOMIC DNA]</scope>
    <source>
        <strain evidence="2 3">Mar_2010_102</strain>
    </source>
</reference>
<keyword evidence="3" id="KW-1185">Reference proteome</keyword>
<keyword evidence="1" id="KW-0732">Signal</keyword>
<dbReference type="AlphaFoldDB" id="A0A1H1NYA1"/>
<sequence>MKTIAKLLVFVFMFSLSGVTMSQEETEQSQEQAYEPVYITMTTTHWSDNPNADFSDWLETEKEYFENVTSKNDLIISSGVYTHYFTADNSEVVLVSVYRTWEDIEKANDVNMELIEKAWPNEDERQAFFDKQSSYYKADHKDEIYQSMSYMIPETESDESRIFYVRSSDLAMDGKGSPEKFREYYEKVTKKSKKLKGYYTHRHLWGSNSREMSEVYVFDKLGEIEEFFEEQEELAASAWKDENERGEFMKEMNKLFTGKHSDYVYRSVPELMK</sequence>
<protein>
    <recommendedName>
        <fullName evidence="4">NIPSNAP protein</fullName>
    </recommendedName>
</protein>
<name>A0A1H1NYA1_9FLAO</name>
<evidence type="ECO:0000313" key="3">
    <source>
        <dbReference type="Proteomes" id="UP000198858"/>
    </source>
</evidence>
<evidence type="ECO:0008006" key="4">
    <source>
        <dbReference type="Google" id="ProtNLM"/>
    </source>
</evidence>
<gene>
    <name evidence="2" type="ORF">SAMN04488552_1909</name>
</gene>
<feature type="signal peptide" evidence="1">
    <location>
        <begin position="1"/>
        <end position="22"/>
    </location>
</feature>
<dbReference type="EMBL" id="LT629745">
    <property type="protein sequence ID" value="SDS03948.1"/>
    <property type="molecule type" value="Genomic_DNA"/>
</dbReference>
<evidence type="ECO:0000313" key="2">
    <source>
        <dbReference type="EMBL" id="SDS03948.1"/>
    </source>
</evidence>
<accession>A0A1H1NYA1</accession>
<dbReference type="RefSeq" id="WP_157717390.1">
    <property type="nucleotide sequence ID" value="NZ_LT629745.1"/>
</dbReference>
<dbReference type="Proteomes" id="UP000198858">
    <property type="component" value="Chromosome I"/>
</dbReference>
<feature type="chain" id="PRO_5009256036" description="NIPSNAP protein" evidence="1">
    <location>
        <begin position="23"/>
        <end position="273"/>
    </location>
</feature>
<dbReference type="STRING" id="1250231.SAMN04488552_1909"/>
<organism evidence="2 3">
    <name type="scientific">Christiangramia echinicola</name>
    <dbReference type="NCBI Taxonomy" id="279359"/>
    <lineage>
        <taxon>Bacteria</taxon>
        <taxon>Pseudomonadati</taxon>
        <taxon>Bacteroidota</taxon>
        <taxon>Flavobacteriia</taxon>
        <taxon>Flavobacteriales</taxon>
        <taxon>Flavobacteriaceae</taxon>
        <taxon>Christiangramia</taxon>
    </lineage>
</organism>